<feature type="transmembrane region" description="Helical" evidence="1">
    <location>
        <begin position="139"/>
        <end position="158"/>
    </location>
</feature>
<evidence type="ECO:0000256" key="1">
    <source>
        <dbReference type="SAM" id="Phobius"/>
    </source>
</evidence>
<evidence type="ECO:0000313" key="3">
    <source>
        <dbReference type="Proteomes" id="UP000326994"/>
    </source>
</evidence>
<protein>
    <submittedName>
        <fullName evidence="2">Uncharacterized protein</fullName>
    </submittedName>
</protein>
<dbReference type="AlphaFoldDB" id="A0A5J4FY93"/>
<name>A0A5J4FY93_9FLAO</name>
<keyword evidence="1" id="KW-0472">Membrane</keyword>
<evidence type="ECO:0000313" key="2">
    <source>
        <dbReference type="EMBL" id="GEQ86182.1"/>
    </source>
</evidence>
<proteinExistence type="predicted"/>
<feature type="transmembrane region" description="Helical" evidence="1">
    <location>
        <begin position="110"/>
        <end position="133"/>
    </location>
</feature>
<keyword evidence="3" id="KW-1185">Reference proteome</keyword>
<dbReference type="OrthoDB" id="1453530at2"/>
<feature type="transmembrane region" description="Helical" evidence="1">
    <location>
        <begin position="170"/>
        <end position="192"/>
    </location>
</feature>
<feature type="transmembrane region" description="Helical" evidence="1">
    <location>
        <begin position="212"/>
        <end position="232"/>
    </location>
</feature>
<keyword evidence="1" id="KW-1133">Transmembrane helix</keyword>
<comment type="caution">
    <text evidence="2">The sequence shown here is derived from an EMBL/GenBank/DDBJ whole genome shotgun (WGS) entry which is preliminary data.</text>
</comment>
<accession>A0A5J4FY93</accession>
<dbReference type="EMBL" id="BKCF01000002">
    <property type="protein sequence ID" value="GEQ86182.1"/>
    <property type="molecule type" value="Genomic_DNA"/>
</dbReference>
<dbReference type="RefSeq" id="WP_151894108.1">
    <property type="nucleotide sequence ID" value="NZ_BKCF01000002.1"/>
</dbReference>
<dbReference type="Proteomes" id="UP000326994">
    <property type="component" value="Unassembled WGS sequence"/>
</dbReference>
<reference evidence="2 3" key="1">
    <citation type="submission" date="2019-08" db="EMBL/GenBank/DDBJ databases">
        <title>Ulvibacter marinistellae sp. nov., isolated from a starfish, Patiria pectinifera.</title>
        <authorList>
            <person name="Kawano K."/>
            <person name="Ushijima N."/>
            <person name="Kihara M."/>
            <person name="Itoh H."/>
        </authorList>
    </citation>
    <scope>NUCLEOTIDE SEQUENCE [LARGE SCALE GENOMIC DNA]</scope>
    <source>
        <strain evidence="2 3">KK4</strain>
    </source>
</reference>
<feature type="transmembrane region" description="Helical" evidence="1">
    <location>
        <begin position="81"/>
        <end position="98"/>
    </location>
</feature>
<sequence length="237" mass="27640">MELTDYLFDVLPIFIIELLALIAGLIYLKTIKPTKSDYLIVGLLALTFLIELMSIYSPIAYFSNYEYFGFIKDTKYAQNTWMYNIYSIISFLLYSTYFKWKIRTKWHIQLISILLWVFAITSIINLLFTDVFFRTLSVYTDLAGTTVLLFSIGVYHIQLLRSDEILNFKLLLPFYISIGATILSLCFVPFAIYGGFFKSDISEDFIQLQSNALLFVNLLVYSIYIFGFLICLKKKSY</sequence>
<gene>
    <name evidence="2" type="ORF">ULMS_16900</name>
</gene>
<feature type="transmembrane region" description="Helical" evidence="1">
    <location>
        <begin position="40"/>
        <end position="61"/>
    </location>
</feature>
<keyword evidence="1" id="KW-0812">Transmembrane</keyword>
<feature type="transmembrane region" description="Helical" evidence="1">
    <location>
        <begin position="6"/>
        <end position="28"/>
    </location>
</feature>
<organism evidence="2 3">
    <name type="scientific">Patiriisocius marinistellae</name>
    <dbReference type="NCBI Taxonomy" id="2494560"/>
    <lineage>
        <taxon>Bacteria</taxon>
        <taxon>Pseudomonadati</taxon>
        <taxon>Bacteroidota</taxon>
        <taxon>Flavobacteriia</taxon>
        <taxon>Flavobacteriales</taxon>
        <taxon>Flavobacteriaceae</taxon>
        <taxon>Patiriisocius</taxon>
    </lineage>
</organism>